<dbReference type="Proteomes" id="UP000257076">
    <property type="component" value="Unassembled WGS sequence"/>
</dbReference>
<dbReference type="EMBL" id="QUMW01000001">
    <property type="protein sequence ID" value="REG26381.1"/>
    <property type="molecule type" value="Genomic_DNA"/>
</dbReference>
<organism evidence="1 2">
    <name type="scientific">Jeotgalicoccus halotolerans</name>
    <dbReference type="NCBI Taxonomy" id="157227"/>
    <lineage>
        <taxon>Bacteria</taxon>
        <taxon>Bacillati</taxon>
        <taxon>Bacillota</taxon>
        <taxon>Bacilli</taxon>
        <taxon>Bacillales</taxon>
        <taxon>Staphylococcaceae</taxon>
        <taxon>Jeotgalicoccus</taxon>
    </lineage>
</organism>
<evidence type="ECO:0000313" key="2">
    <source>
        <dbReference type="Proteomes" id="UP000257076"/>
    </source>
</evidence>
<keyword evidence="2" id="KW-1185">Reference proteome</keyword>
<protein>
    <submittedName>
        <fullName evidence="1">Uncharacterized protein DUF1160</fullName>
    </submittedName>
</protein>
<dbReference type="OrthoDB" id="2427697at2"/>
<dbReference type="AlphaFoldDB" id="A0A3E0B375"/>
<accession>A0A3E0B375</accession>
<sequence length="112" mass="13074">MINNEYEKLVAEIEKLKFHNTNLLTLIGSLHDEQMQQPTIHETVVMFDLSKVDLRGFTELVQNYDGSNYKLEEDALEINPVFRKNNIISILKSFITSEMLVDKSKEILKSYH</sequence>
<reference evidence="1 2" key="1">
    <citation type="submission" date="2018-08" db="EMBL/GenBank/DDBJ databases">
        <title>Genomic Encyclopedia of Type Strains, Phase IV (KMG-IV): sequencing the most valuable type-strain genomes for metagenomic binning, comparative biology and taxonomic classification.</title>
        <authorList>
            <person name="Goeker M."/>
        </authorList>
    </citation>
    <scope>NUCLEOTIDE SEQUENCE [LARGE SCALE GENOMIC DNA]</scope>
    <source>
        <strain evidence="1 2">DSM 17274</strain>
    </source>
</reference>
<evidence type="ECO:0000313" key="1">
    <source>
        <dbReference type="EMBL" id="REG26381.1"/>
    </source>
</evidence>
<dbReference type="RefSeq" id="WP_115883754.1">
    <property type="nucleotide sequence ID" value="NZ_CBCSHX010000010.1"/>
</dbReference>
<gene>
    <name evidence="1" type="ORF">DFR63_0023</name>
</gene>
<name>A0A3E0B375_9STAP</name>
<proteinExistence type="predicted"/>
<comment type="caution">
    <text evidence="1">The sequence shown here is derived from an EMBL/GenBank/DDBJ whole genome shotgun (WGS) entry which is preliminary data.</text>
</comment>